<keyword evidence="2" id="KW-1185">Reference proteome</keyword>
<sequence>MDDFDKDPFAKQRAKNLYYPFASSDEWAYAAFLSNANISVSTIDQLLKLRLSEKMHLSFRTAKELRSRVEMLPKGPEWKAIPWRTEYPTKNSLTLYYRDPLECLQSLLSNPLVQDFIHFTPFRLWANSEKLMRIYTEWLSGDVAWNMQEQLPPGSTLLGTILSSDKTQLTAMTGNRSAYPLLISLADYRHGLSHEGKDPEIRGVLASRLFHAILDFILEPLKRTAEIGMMMNDPLGWRRFCYTPLVAYIQGKRSSVTTANYKDFGDPFRHPSRTAKTTIAMLSNLEKTTHPYDLATYIKSAKALGLNGVHRPFWRDWPLAEPSLFLTPEILHHWLKMFYDHLCKWCIEAVGGSGD</sequence>
<dbReference type="AlphaFoldDB" id="A0AAD6XC38"/>
<gene>
    <name evidence="1" type="ORF">C8F04DRAFT_1250426</name>
</gene>
<evidence type="ECO:0000313" key="2">
    <source>
        <dbReference type="Proteomes" id="UP001218188"/>
    </source>
</evidence>
<accession>A0AAD6XC38</accession>
<dbReference type="EMBL" id="JARJCM010000007">
    <property type="protein sequence ID" value="KAJ7044467.1"/>
    <property type="molecule type" value="Genomic_DNA"/>
</dbReference>
<name>A0AAD6XC38_9AGAR</name>
<dbReference type="Proteomes" id="UP001218188">
    <property type="component" value="Unassembled WGS sequence"/>
</dbReference>
<reference evidence="1" key="1">
    <citation type="submission" date="2023-03" db="EMBL/GenBank/DDBJ databases">
        <title>Massive genome expansion in bonnet fungi (Mycena s.s.) driven by repeated elements and novel gene families across ecological guilds.</title>
        <authorList>
            <consortium name="Lawrence Berkeley National Laboratory"/>
            <person name="Harder C.B."/>
            <person name="Miyauchi S."/>
            <person name="Viragh M."/>
            <person name="Kuo A."/>
            <person name="Thoen E."/>
            <person name="Andreopoulos B."/>
            <person name="Lu D."/>
            <person name="Skrede I."/>
            <person name="Drula E."/>
            <person name="Henrissat B."/>
            <person name="Morin E."/>
            <person name="Kohler A."/>
            <person name="Barry K."/>
            <person name="LaButti K."/>
            <person name="Morin E."/>
            <person name="Salamov A."/>
            <person name="Lipzen A."/>
            <person name="Mereny Z."/>
            <person name="Hegedus B."/>
            <person name="Baldrian P."/>
            <person name="Stursova M."/>
            <person name="Weitz H."/>
            <person name="Taylor A."/>
            <person name="Grigoriev I.V."/>
            <person name="Nagy L.G."/>
            <person name="Martin F."/>
            <person name="Kauserud H."/>
        </authorList>
    </citation>
    <scope>NUCLEOTIDE SEQUENCE</scope>
    <source>
        <strain evidence="1">CBHHK200</strain>
    </source>
</reference>
<comment type="caution">
    <text evidence="1">The sequence shown here is derived from an EMBL/GenBank/DDBJ whole genome shotgun (WGS) entry which is preliminary data.</text>
</comment>
<dbReference type="Pfam" id="PF18759">
    <property type="entry name" value="Plavaka"/>
    <property type="match status" value="1"/>
</dbReference>
<organism evidence="1 2">
    <name type="scientific">Mycena alexandri</name>
    <dbReference type="NCBI Taxonomy" id="1745969"/>
    <lineage>
        <taxon>Eukaryota</taxon>
        <taxon>Fungi</taxon>
        <taxon>Dikarya</taxon>
        <taxon>Basidiomycota</taxon>
        <taxon>Agaricomycotina</taxon>
        <taxon>Agaricomycetes</taxon>
        <taxon>Agaricomycetidae</taxon>
        <taxon>Agaricales</taxon>
        <taxon>Marasmiineae</taxon>
        <taxon>Mycenaceae</taxon>
        <taxon>Mycena</taxon>
    </lineage>
</organism>
<evidence type="ECO:0000313" key="1">
    <source>
        <dbReference type="EMBL" id="KAJ7044467.1"/>
    </source>
</evidence>
<protein>
    <submittedName>
        <fullName evidence="1">Uncharacterized protein</fullName>
    </submittedName>
</protein>
<dbReference type="InterPro" id="IPR041078">
    <property type="entry name" value="Plavaka"/>
</dbReference>
<proteinExistence type="predicted"/>